<dbReference type="SUPFAM" id="SSF51197">
    <property type="entry name" value="Clavaminate synthase-like"/>
    <property type="match status" value="1"/>
</dbReference>
<dbReference type="AlphaFoldDB" id="A0A0G4KME5"/>
<dbReference type="Gene3D" id="2.60.120.330">
    <property type="entry name" value="B-lactam Antibiotic, Isopenicillin N Synthase, Chain"/>
    <property type="match status" value="1"/>
</dbReference>
<proteinExistence type="predicted"/>
<evidence type="ECO:0000313" key="2">
    <source>
        <dbReference type="EMBL" id="CRK10929.1"/>
    </source>
</evidence>
<dbReference type="STRING" id="100787.A0A0G4KME5"/>
<gene>
    <name evidence="2" type="ORF">BN1708_009969</name>
</gene>
<organism evidence="2 3">
    <name type="scientific">Verticillium longisporum</name>
    <name type="common">Verticillium dahliae var. longisporum</name>
    <dbReference type="NCBI Taxonomy" id="100787"/>
    <lineage>
        <taxon>Eukaryota</taxon>
        <taxon>Fungi</taxon>
        <taxon>Dikarya</taxon>
        <taxon>Ascomycota</taxon>
        <taxon>Pezizomycotina</taxon>
        <taxon>Sordariomycetes</taxon>
        <taxon>Hypocreomycetidae</taxon>
        <taxon>Glomerellales</taxon>
        <taxon>Plectosphaerellaceae</taxon>
        <taxon>Verticillium</taxon>
    </lineage>
</organism>
<keyword evidence="3" id="KW-1185">Reference proteome</keyword>
<evidence type="ECO:0008006" key="4">
    <source>
        <dbReference type="Google" id="ProtNLM"/>
    </source>
</evidence>
<feature type="region of interest" description="Disordered" evidence="1">
    <location>
        <begin position="240"/>
        <end position="259"/>
    </location>
</feature>
<accession>A0A0G4KME5</accession>
<dbReference type="Proteomes" id="UP000044602">
    <property type="component" value="Unassembled WGS sequence"/>
</dbReference>
<name>A0A0G4KME5_VERLO</name>
<evidence type="ECO:0000313" key="3">
    <source>
        <dbReference type="Proteomes" id="UP000044602"/>
    </source>
</evidence>
<evidence type="ECO:0000256" key="1">
    <source>
        <dbReference type="SAM" id="MobiDB-lite"/>
    </source>
</evidence>
<dbReference type="EMBL" id="CVQH01002447">
    <property type="protein sequence ID" value="CRK10929.1"/>
    <property type="molecule type" value="Genomic_DNA"/>
</dbReference>
<dbReference type="InterPro" id="IPR010856">
    <property type="entry name" value="Gig2-like"/>
</dbReference>
<dbReference type="InterPro" id="IPR027443">
    <property type="entry name" value="IPNS-like_sf"/>
</dbReference>
<protein>
    <recommendedName>
        <fullName evidence="4">DUF1479 domain protein</fullName>
    </recommendedName>
</protein>
<feature type="region of interest" description="Disordered" evidence="1">
    <location>
        <begin position="186"/>
        <end position="228"/>
    </location>
</feature>
<sequence>MLANAIGRAEFDELLASYESVLESISAAKGQKTLKELDQFRYVEAPRLFSQHGTPERPMNHDDVKVLVDWKLRHGKFRPNLMKLVTSNDSSAVSQTIQDGISTFEKTSDVAKALATLAKLKGIGPATASLLLAVHRPDDESLKYNMKEYDELILEARALMKRLEVSAMDVEKVSYVVMRRGDAGVKPLTANTRDSKASKEEAGNSVSEKDKSKPSTATKRKSARQGRTCILLKARRTVMMDQDQSENDGHDQSSQQQHDFSSYANVPFTDDLFNVPMPSYGSPGMAWPDSLPYDMDQFNQFQQNWPDMDYGMSSPPPPPVPQMPRAPEAPPQLPRRFAQIKQGLVAGKENAIAKSWDRLLVSLRAEIALIEVTKSDVIPTIDFADLEDRDKVTEFSAKLKKRGAAVIRKVVPSEDVMEWKEETDGYLASNPGTKAWPTRDPHLMGIYWTPAQIKGRGHPNVLAAQKFLMSLWHSTDAEAQVSNNFPVSYADRLRINTPGESNWHLNAHVDGGSVERWEPDGYGRAGTYRAIWDGRWEDYDPWESSSRLKVTSDLYNGAGSCSMFRMFQGWLSMASIEPSEGTLLLCPMLQLATAYFLLRPFFSPRVPASASPSTAAFLASDNWALDFSQTSILQGAVPSYTQELNNVLHPHLHLDKSLVRVPRVEPGDYIAWHPDMVYGGDKVSPVTAPATIMYIPACPLTQTNALYLARQRKTFLLGRPSPDFGGGIGEATHVGRPGTQEVNDAGGDEALRAMGLLPWEEDDASGQHEVQLLRMANGILFPDRYDMMV</sequence>
<reference evidence="2 3" key="1">
    <citation type="submission" date="2015-05" db="EMBL/GenBank/DDBJ databases">
        <authorList>
            <person name="Wang D.B."/>
            <person name="Wang M."/>
        </authorList>
    </citation>
    <scope>NUCLEOTIDE SEQUENCE [LARGE SCALE GENOMIC DNA]</scope>
    <source>
        <strain evidence="2">VL1</strain>
    </source>
</reference>
<dbReference type="PANTHER" id="PTHR30613">
    <property type="entry name" value="UNCHARACTERIZED PROTEIN YBIU-RELATED"/>
    <property type="match status" value="1"/>
</dbReference>
<feature type="compositionally biased region" description="Basic and acidic residues" evidence="1">
    <location>
        <begin position="193"/>
        <end position="213"/>
    </location>
</feature>
<dbReference type="Pfam" id="PF07350">
    <property type="entry name" value="Gig2-like"/>
    <property type="match status" value="1"/>
</dbReference>
<dbReference type="PANTHER" id="PTHR30613:SF1">
    <property type="entry name" value="DUF1479 DOMAIN PROTEIN (AFU_ORTHOLOGUE AFUA_5G09280)"/>
    <property type="match status" value="1"/>
</dbReference>